<dbReference type="EMBL" id="FN649741">
    <property type="protein sequence ID" value="CBJ31345.1"/>
    <property type="molecule type" value="Genomic_DNA"/>
</dbReference>
<name>D7FT79_ECTSI</name>
<dbReference type="EMBL" id="FN648427">
    <property type="protein sequence ID" value="CBJ31345.1"/>
    <property type="molecule type" value="Genomic_DNA"/>
</dbReference>
<dbReference type="AlphaFoldDB" id="D7FT79"/>
<organism evidence="1 2">
    <name type="scientific">Ectocarpus siliculosus</name>
    <name type="common">Brown alga</name>
    <name type="synonym">Conferva siliculosa</name>
    <dbReference type="NCBI Taxonomy" id="2880"/>
    <lineage>
        <taxon>Eukaryota</taxon>
        <taxon>Sar</taxon>
        <taxon>Stramenopiles</taxon>
        <taxon>Ochrophyta</taxon>
        <taxon>PX clade</taxon>
        <taxon>Phaeophyceae</taxon>
        <taxon>Ectocarpales</taxon>
        <taxon>Ectocarpaceae</taxon>
        <taxon>Ectocarpus</taxon>
    </lineage>
</organism>
<keyword evidence="2" id="KW-1185">Reference proteome</keyword>
<proteinExistence type="predicted"/>
<dbReference type="Proteomes" id="UP000002630">
    <property type="component" value="Linkage Group LG16"/>
</dbReference>
<evidence type="ECO:0000313" key="1">
    <source>
        <dbReference type="EMBL" id="CBJ31345.1"/>
    </source>
</evidence>
<accession>D7FT79</accession>
<sequence>MAKKLTFNDEKRDNGPGVLQTLVVTGRSLGVAGFGWAQWAAKKTGRTGWVLLTTAVVTLVPLVFEITREAQLIEQEKIHINALLAEGKTRQEIAQMGLYSALDPNVMGPEAS</sequence>
<keyword evidence="1" id="KW-0675">Receptor</keyword>
<dbReference type="CDD" id="cd22884">
    <property type="entry name" value="TOM22"/>
    <property type="match status" value="1"/>
</dbReference>
<dbReference type="OrthoDB" id="10329697at2759"/>
<protein>
    <submittedName>
        <fullName evidence="1">Mitochondrial import receptor, Tom22 homolog</fullName>
    </submittedName>
</protein>
<evidence type="ECO:0000313" key="2">
    <source>
        <dbReference type="Proteomes" id="UP000002630"/>
    </source>
</evidence>
<gene>
    <name evidence="1" type="primary">Tom22</name>
    <name evidence="1" type="ORF">Esi_0246_0018</name>
</gene>
<dbReference type="InParanoid" id="D7FT79"/>
<reference evidence="1 2" key="1">
    <citation type="journal article" date="2010" name="Nature">
        <title>The Ectocarpus genome and the independent evolution of multicellularity in brown algae.</title>
        <authorList>
            <person name="Cock J.M."/>
            <person name="Sterck L."/>
            <person name="Rouze P."/>
            <person name="Scornet D."/>
            <person name="Allen A.E."/>
            <person name="Amoutzias G."/>
            <person name="Anthouard V."/>
            <person name="Artiguenave F."/>
            <person name="Aury J.M."/>
            <person name="Badger J.H."/>
            <person name="Beszteri B."/>
            <person name="Billiau K."/>
            <person name="Bonnet E."/>
            <person name="Bothwell J.H."/>
            <person name="Bowler C."/>
            <person name="Boyen C."/>
            <person name="Brownlee C."/>
            <person name="Carrano C.J."/>
            <person name="Charrier B."/>
            <person name="Cho G.Y."/>
            <person name="Coelho S.M."/>
            <person name="Collen J."/>
            <person name="Corre E."/>
            <person name="Da Silva C."/>
            <person name="Delage L."/>
            <person name="Delaroque N."/>
            <person name="Dittami S.M."/>
            <person name="Doulbeau S."/>
            <person name="Elias M."/>
            <person name="Farnham G."/>
            <person name="Gachon C.M."/>
            <person name="Gschloessl B."/>
            <person name="Heesch S."/>
            <person name="Jabbari K."/>
            <person name="Jubin C."/>
            <person name="Kawai H."/>
            <person name="Kimura K."/>
            <person name="Kloareg B."/>
            <person name="Kupper F.C."/>
            <person name="Lang D."/>
            <person name="Le Bail A."/>
            <person name="Leblanc C."/>
            <person name="Lerouge P."/>
            <person name="Lohr M."/>
            <person name="Lopez P.J."/>
            <person name="Martens C."/>
            <person name="Maumus F."/>
            <person name="Michel G."/>
            <person name="Miranda-Saavedra D."/>
            <person name="Morales J."/>
            <person name="Moreau H."/>
            <person name="Motomura T."/>
            <person name="Nagasato C."/>
            <person name="Napoli C.A."/>
            <person name="Nelson D.R."/>
            <person name="Nyvall-Collen P."/>
            <person name="Peters A.F."/>
            <person name="Pommier C."/>
            <person name="Potin P."/>
            <person name="Poulain J."/>
            <person name="Quesneville H."/>
            <person name="Read B."/>
            <person name="Rensing S.A."/>
            <person name="Ritter A."/>
            <person name="Rousvoal S."/>
            <person name="Samanta M."/>
            <person name="Samson G."/>
            <person name="Schroeder D.C."/>
            <person name="Segurens B."/>
            <person name="Strittmatter M."/>
            <person name="Tonon T."/>
            <person name="Tregear J.W."/>
            <person name="Valentin K."/>
            <person name="von Dassow P."/>
            <person name="Yamagishi T."/>
            <person name="Van de Peer Y."/>
            <person name="Wincker P."/>
        </authorList>
    </citation>
    <scope>NUCLEOTIDE SEQUENCE [LARGE SCALE GENOMIC DNA]</scope>
    <source>
        <strain evidence="2">Ec32 / CCAP1310/4</strain>
    </source>
</reference>